<feature type="transmembrane region" description="Helical" evidence="1">
    <location>
        <begin position="373"/>
        <end position="390"/>
    </location>
</feature>
<feature type="transmembrane region" description="Helical" evidence="1">
    <location>
        <begin position="242"/>
        <end position="264"/>
    </location>
</feature>
<dbReference type="EMBL" id="LBOG01000002">
    <property type="protein sequence ID" value="KKP30511.1"/>
    <property type="molecule type" value="Genomic_DNA"/>
</dbReference>
<sequence>MSKKLTIVSKLFVLFGVLALVTSVISVFNPKVSYADEKVKVDFFYGDGCPHCARVEPIIDLLKNKFPEVLFNGYEIYHNQDNALLLYSLYDEYKVIEENRGGVPIVFIGDEYLIGDQPIINNLENKIVTNLSLLSSKIKTEVSIISPVLPLNIEVDSTDELNIPTKKSYSIWAIIGAAFVDSINPCAIAVLLILLTALMVASGNKKRALYGGLAFTLSIYITYFLFGLGLLQLIAVTNIAGIISKIVGIIALIIGLANIKDFFFYGGGGFVMEIPRNWRPILKKILNSVTSPFGAFLSGFVVTLFELPCTGGPYFFVIGLLSQAESIVSIIPILLFYNIVFILPLLFIVFAVYFGVSSIEKAEAWKEKNLRKLHLVAGIIMIALGSWIFLI</sequence>
<protein>
    <submittedName>
        <fullName evidence="2">Cytochrome c biogenesis protein</fullName>
    </submittedName>
</protein>
<feature type="transmembrane region" description="Helical" evidence="1">
    <location>
        <begin position="213"/>
        <end position="236"/>
    </location>
</feature>
<dbReference type="PANTHER" id="PTHR31272:SF9">
    <property type="entry name" value="BLL1027 PROTEIN"/>
    <property type="match status" value="1"/>
</dbReference>
<proteinExistence type="predicted"/>
<keyword evidence="1" id="KW-0472">Membrane</keyword>
<dbReference type="InterPro" id="IPR036249">
    <property type="entry name" value="Thioredoxin-like_sf"/>
</dbReference>
<reference evidence="2 3" key="1">
    <citation type="journal article" date="2015" name="Nature">
        <title>rRNA introns, odd ribosomes, and small enigmatic genomes across a large radiation of phyla.</title>
        <authorList>
            <person name="Brown C.T."/>
            <person name="Hug L.A."/>
            <person name="Thomas B.C."/>
            <person name="Sharon I."/>
            <person name="Castelle C.J."/>
            <person name="Singh A."/>
            <person name="Wilkins M.J."/>
            <person name="Williams K.H."/>
            <person name="Banfield J.F."/>
        </authorList>
    </citation>
    <scope>NUCLEOTIDE SEQUENCE [LARGE SCALE GENOMIC DNA]</scope>
</reference>
<gene>
    <name evidence="2" type="ORF">UR19_C0002G0032</name>
</gene>
<feature type="transmembrane region" description="Helical" evidence="1">
    <location>
        <begin position="285"/>
        <end position="307"/>
    </location>
</feature>
<dbReference type="AlphaFoldDB" id="A0A0F9YVM8"/>
<name>A0A0F9YVM8_9BACT</name>
<dbReference type="PROSITE" id="PS51354">
    <property type="entry name" value="GLUTAREDOXIN_2"/>
    <property type="match status" value="1"/>
</dbReference>
<comment type="caution">
    <text evidence="2">The sequence shown here is derived from an EMBL/GenBank/DDBJ whole genome shotgun (WGS) entry which is preliminary data.</text>
</comment>
<evidence type="ECO:0000256" key="1">
    <source>
        <dbReference type="SAM" id="Phobius"/>
    </source>
</evidence>
<dbReference type="Proteomes" id="UP000034934">
    <property type="component" value="Unassembled WGS sequence"/>
</dbReference>
<evidence type="ECO:0000313" key="2">
    <source>
        <dbReference type="EMBL" id="KKP30511.1"/>
    </source>
</evidence>
<dbReference type="PANTHER" id="PTHR31272">
    <property type="entry name" value="CYTOCHROME C-TYPE BIOGENESIS PROTEIN HI_1454-RELATED"/>
    <property type="match status" value="1"/>
</dbReference>
<feature type="transmembrane region" description="Helical" evidence="1">
    <location>
        <begin position="327"/>
        <end position="353"/>
    </location>
</feature>
<keyword evidence="1" id="KW-0812">Transmembrane</keyword>
<keyword evidence="1" id="KW-1133">Transmembrane helix</keyword>
<accession>A0A0F9YVM8</accession>
<dbReference type="SUPFAM" id="SSF52833">
    <property type="entry name" value="Thioredoxin-like"/>
    <property type="match status" value="1"/>
</dbReference>
<dbReference type="InterPro" id="IPR051790">
    <property type="entry name" value="Cytochrome_c-biogenesis_DsbD"/>
</dbReference>
<evidence type="ECO:0000313" key="3">
    <source>
        <dbReference type="Proteomes" id="UP000034934"/>
    </source>
</evidence>
<feature type="transmembrane region" description="Helical" evidence="1">
    <location>
        <begin position="171"/>
        <end position="201"/>
    </location>
</feature>
<organism evidence="2 3">
    <name type="scientific">Candidatus Nomurabacteria bacterium GW2011_GWF1_31_48</name>
    <dbReference type="NCBI Taxonomy" id="1618767"/>
    <lineage>
        <taxon>Bacteria</taxon>
        <taxon>Candidatus Nomuraibacteriota</taxon>
    </lineage>
</organism>
<dbReference type="Gene3D" id="3.40.30.10">
    <property type="entry name" value="Glutaredoxin"/>
    <property type="match status" value="1"/>
</dbReference>